<dbReference type="InterPro" id="IPR051293">
    <property type="entry name" value="MTUS1/CCDC69"/>
</dbReference>
<comment type="similarity">
    <text evidence="2">Belongs to the MTUS1 family.</text>
</comment>
<dbReference type="GO" id="GO:0005634">
    <property type="term" value="C:nucleus"/>
    <property type="evidence" value="ECO:0007669"/>
    <property type="project" value="UniProtKB-SubCell"/>
</dbReference>
<evidence type="ECO:0000256" key="2">
    <source>
        <dbReference type="ARBA" id="ARBA00007585"/>
    </source>
</evidence>
<name>A0AAD7WGJ8_9TELE</name>
<keyword evidence="3" id="KW-0175">Coiled coil</keyword>
<keyword evidence="6" id="KW-1185">Reference proteome</keyword>
<dbReference type="PANTHER" id="PTHR24200:SF7">
    <property type="entry name" value="MICROTUBULE-ASSOCIATED TUMOR SUPPRESSOR 1"/>
    <property type="match status" value="1"/>
</dbReference>
<evidence type="ECO:0000256" key="3">
    <source>
        <dbReference type="ARBA" id="ARBA00023054"/>
    </source>
</evidence>
<evidence type="ECO:0000256" key="1">
    <source>
        <dbReference type="ARBA" id="ARBA00004123"/>
    </source>
</evidence>
<evidence type="ECO:0000313" key="5">
    <source>
        <dbReference type="EMBL" id="KAJ8395820.1"/>
    </source>
</evidence>
<evidence type="ECO:0000256" key="4">
    <source>
        <dbReference type="ARBA" id="ARBA00023242"/>
    </source>
</evidence>
<gene>
    <name evidence="5" type="ORF">AAFF_G00028670</name>
</gene>
<dbReference type="GO" id="GO:0008017">
    <property type="term" value="F:microtubule binding"/>
    <property type="evidence" value="ECO:0007669"/>
    <property type="project" value="TreeGrafter"/>
</dbReference>
<dbReference type="Proteomes" id="UP001221898">
    <property type="component" value="Unassembled WGS sequence"/>
</dbReference>
<evidence type="ECO:0000313" key="6">
    <source>
        <dbReference type="Proteomes" id="UP001221898"/>
    </source>
</evidence>
<accession>A0AAD7WGJ8</accession>
<dbReference type="GO" id="GO:0005737">
    <property type="term" value="C:cytoplasm"/>
    <property type="evidence" value="ECO:0007669"/>
    <property type="project" value="TreeGrafter"/>
</dbReference>
<dbReference type="AlphaFoldDB" id="A0AAD7WGJ8"/>
<comment type="subcellular location">
    <subcellularLocation>
        <location evidence="1">Nucleus</location>
    </subcellularLocation>
</comment>
<protein>
    <submittedName>
        <fullName evidence="5">Uncharacterized protein</fullName>
    </submittedName>
</protein>
<dbReference type="EMBL" id="JAINUG010000113">
    <property type="protein sequence ID" value="KAJ8395820.1"/>
    <property type="molecule type" value="Genomic_DNA"/>
</dbReference>
<reference evidence="5" key="1">
    <citation type="journal article" date="2023" name="Science">
        <title>Genome structures resolve the early diversification of teleost fishes.</title>
        <authorList>
            <person name="Parey E."/>
            <person name="Louis A."/>
            <person name="Montfort J."/>
            <person name="Bouchez O."/>
            <person name="Roques C."/>
            <person name="Iampietro C."/>
            <person name="Lluch J."/>
            <person name="Castinel A."/>
            <person name="Donnadieu C."/>
            <person name="Desvignes T."/>
            <person name="Floi Bucao C."/>
            <person name="Jouanno E."/>
            <person name="Wen M."/>
            <person name="Mejri S."/>
            <person name="Dirks R."/>
            <person name="Jansen H."/>
            <person name="Henkel C."/>
            <person name="Chen W.J."/>
            <person name="Zahm M."/>
            <person name="Cabau C."/>
            <person name="Klopp C."/>
            <person name="Thompson A.W."/>
            <person name="Robinson-Rechavi M."/>
            <person name="Braasch I."/>
            <person name="Lecointre G."/>
            <person name="Bobe J."/>
            <person name="Postlethwait J.H."/>
            <person name="Berthelot C."/>
            <person name="Roest Crollius H."/>
            <person name="Guiguen Y."/>
        </authorList>
    </citation>
    <scope>NUCLEOTIDE SEQUENCE</scope>
    <source>
        <strain evidence="5">NC1722</strain>
    </source>
</reference>
<dbReference type="PANTHER" id="PTHR24200">
    <property type="entry name" value="TOUCAN, ISOFORM A"/>
    <property type="match status" value="1"/>
</dbReference>
<sequence length="101" mass="11936">MQELCQELVTLRQELVTSATPCDKLEKEKGELDAEFEGVLWKTQECHRDDLEEQLGTFYSPKWEKVHQVYQKEVDWCRLCMQHHVNDLTSKHGEGTERQSN</sequence>
<proteinExistence type="inferred from homology"/>
<comment type="caution">
    <text evidence="5">The sequence shown here is derived from an EMBL/GenBank/DDBJ whole genome shotgun (WGS) entry which is preliminary data.</text>
</comment>
<keyword evidence="4" id="KW-0539">Nucleus</keyword>
<organism evidence="5 6">
    <name type="scientific">Aldrovandia affinis</name>
    <dbReference type="NCBI Taxonomy" id="143900"/>
    <lineage>
        <taxon>Eukaryota</taxon>
        <taxon>Metazoa</taxon>
        <taxon>Chordata</taxon>
        <taxon>Craniata</taxon>
        <taxon>Vertebrata</taxon>
        <taxon>Euteleostomi</taxon>
        <taxon>Actinopterygii</taxon>
        <taxon>Neopterygii</taxon>
        <taxon>Teleostei</taxon>
        <taxon>Notacanthiformes</taxon>
        <taxon>Halosauridae</taxon>
        <taxon>Aldrovandia</taxon>
    </lineage>
</organism>